<dbReference type="Pfam" id="PF08241">
    <property type="entry name" value="Methyltransf_11"/>
    <property type="match status" value="1"/>
</dbReference>
<keyword evidence="5" id="KW-1185">Reference proteome</keyword>
<dbReference type="PANTHER" id="PTHR43464">
    <property type="entry name" value="METHYLTRANSFERASE"/>
    <property type="match status" value="1"/>
</dbReference>
<keyword evidence="1" id="KW-0489">Methyltransferase</keyword>
<dbReference type="SUPFAM" id="SSF53335">
    <property type="entry name" value="S-adenosyl-L-methionine-dependent methyltransferases"/>
    <property type="match status" value="1"/>
</dbReference>
<evidence type="ECO:0000256" key="3">
    <source>
        <dbReference type="ARBA" id="ARBA00022691"/>
    </source>
</evidence>
<proteinExistence type="predicted"/>
<evidence type="ECO:0000313" key="6">
    <source>
        <dbReference type="RefSeq" id="XP_006817091.1"/>
    </source>
</evidence>
<reference evidence="6" key="1">
    <citation type="submission" date="2025-08" db="UniProtKB">
        <authorList>
            <consortium name="RefSeq"/>
        </authorList>
    </citation>
    <scope>IDENTIFICATION</scope>
    <source>
        <tissue evidence="6">Testes</tissue>
    </source>
</reference>
<dbReference type="PANTHER" id="PTHR43464:SF19">
    <property type="entry name" value="UBIQUINONE BIOSYNTHESIS O-METHYLTRANSFERASE, MITOCHONDRIAL"/>
    <property type="match status" value="1"/>
</dbReference>
<protein>
    <submittedName>
        <fullName evidence="6">Williams-Beuren syndrome chromosomal region 27 protein-like</fullName>
    </submittedName>
</protein>
<evidence type="ECO:0000313" key="5">
    <source>
        <dbReference type="Proteomes" id="UP000694865"/>
    </source>
</evidence>
<dbReference type="Proteomes" id="UP000694865">
    <property type="component" value="Unplaced"/>
</dbReference>
<feature type="domain" description="Methyltransferase type 11" evidence="4">
    <location>
        <begin position="67"/>
        <end position="161"/>
    </location>
</feature>
<evidence type="ECO:0000256" key="1">
    <source>
        <dbReference type="ARBA" id="ARBA00022603"/>
    </source>
</evidence>
<dbReference type="InterPro" id="IPR029063">
    <property type="entry name" value="SAM-dependent_MTases_sf"/>
</dbReference>
<keyword evidence="3" id="KW-0949">S-adenosyl-L-methionine</keyword>
<sequence>MEGDKMQEAAVFVEKCYAPGLSSDELKNVYNEYSTRYDKLMDKLYSGPGQIAECMSKVVTDKTSRILDCGAGTGLVGEELHRHGYNNVDGIDISEGSLKVARDKGVYNKLICSGLSAEPIDGVQKDSYDAAVSSGCFIETHLDDRIFTELTRIIKPGGFICVLVHEKNLDTVEGDTFKYLIEKKALEVIDKYYVKNYVYGNIGAYFYAMKVLC</sequence>
<gene>
    <name evidence="6" type="primary">LOC102800818</name>
</gene>
<dbReference type="Gene3D" id="3.40.50.150">
    <property type="entry name" value="Vaccinia Virus protein VP39"/>
    <property type="match status" value="1"/>
</dbReference>
<accession>A0ABM0MAQ0</accession>
<evidence type="ECO:0000259" key="4">
    <source>
        <dbReference type="Pfam" id="PF08241"/>
    </source>
</evidence>
<dbReference type="InterPro" id="IPR013216">
    <property type="entry name" value="Methyltransf_11"/>
</dbReference>
<dbReference type="GeneID" id="102800818"/>
<keyword evidence="2" id="KW-0808">Transferase</keyword>
<name>A0ABM0MAQ0_SACKO</name>
<dbReference type="RefSeq" id="XP_006817091.1">
    <property type="nucleotide sequence ID" value="XM_006817028.1"/>
</dbReference>
<dbReference type="CDD" id="cd02440">
    <property type="entry name" value="AdoMet_MTases"/>
    <property type="match status" value="1"/>
</dbReference>
<organism evidence="5 6">
    <name type="scientific">Saccoglossus kowalevskii</name>
    <name type="common">Acorn worm</name>
    <dbReference type="NCBI Taxonomy" id="10224"/>
    <lineage>
        <taxon>Eukaryota</taxon>
        <taxon>Metazoa</taxon>
        <taxon>Hemichordata</taxon>
        <taxon>Enteropneusta</taxon>
        <taxon>Harrimaniidae</taxon>
        <taxon>Saccoglossus</taxon>
    </lineage>
</organism>
<evidence type="ECO:0000256" key="2">
    <source>
        <dbReference type="ARBA" id="ARBA00022679"/>
    </source>
</evidence>